<keyword evidence="7" id="KW-1185">Reference proteome</keyword>
<gene>
    <name evidence="6" type="ORF">ACFP3H_25390</name>
</gene>
<name>A0ABW1JY31_9NOCA</name>
<dbReference type="CDD" id="cd00452">
    <property type="entry name" value="KDPG_aldolase"/>
    <property type="match status" value="1"/>
</dbReference>
<evidence type="ECO:0000313" key="6">
    <source>
        <dbReference type="EMBL" id="MFC6014402.1"/>
    </source>
</evidence>
<dbReference type="Gene3D" id="3.20.20.70">
    <property type="entry name" value="Aldolase class I"/>
    <property type="match status" value="1"/>
</dbReference>
<evidence type="ECO:0000256" key="5">
    <source>
        <dbReference type="ARBA" id="ARBA00023277"/>
    </source>
</evidence>
<evidence type="ECO:0000256" key="3">
    <source>
        <dbReference type="ARBA" id="ARBA00011233"/>
    </source>
</evidence>
<organism evidence="6 7">
    <name type="scientific">Nocardia lasii</name>
    <dbReference type="NCBI Taxonomy" id="1616107"/>
    <lineage>
        <taxon>Bacteria</taxon>
        <taxon>Bacillati</taxon>
        <taxon>Actinomycetota</taxon>
        <taxon>Actinomycetes</taxon>
        <taxon>Mycobacteriales</taxon>
        <taxon>Nocardiaceae</taxon>
        <taxon>Nocardia</taxon>
    </lineage>
</organism>
<protein>
    <submittedName>
        <fullName evidence="6">Bifunctional 4-hydroxy-2-oxoglutarate aldolase/2-dehydro-3-deoxy-phosphogluconate aldolase</fullName>
    </submittedName>
</protein>
<comment type="similarity">
    <text evidence="2">Belongs to the KHG/KDPG aldolase family.</text>
</comment>
<dbReference type="RefSeq" id="WP_378609727.1">
    <property type="nucleotide sequence ID" value="NZ_JBHSQN010000017.1"/>
</dbReference>
<evidence type="ECO:0000256" key="4">
    <source>
        <dbReference type="ARBA" id="ARBA00023239"/>
    </source>
</evidence>
<dbReference type="Pfam" id="PF01081">
    <property type="entry name" value="Aldolase"/>
    <property type="match status" value="1"/>
</dbReference>
<comment type="subunit">
    <text evidence="3">Homotrimer.</text>
</comment>
<dbReference type="Proteomes" id="UP001596223">
    <property type="component" value="Unassembled WGS sequence"/>
</dbReference>
<dbReference type="EMBL" id="JBHSQN010000017">
    <property type="protein sequence ID" value="MFC6014402.1"/>
    <property type="molecule type" value="Genomic_DNA"/>
</dbReference>
<comment type="pathway">
    <text evidence="1">Carbohydrate acid metabolism.</text>
</comment>
<accession>A0ABW1JY31</accession>
<proteinExistence type="inferred from homology"/>
<keyword evidence="4" id="KW-0456">Lyase</keyword>
<dbReference type="InterPro" id="IPR000887">
    <property type="entry name" value="Aldlse_KDPG_KHG"/>
</dbReference>
<reference evidence="7" key="1">
    <citation type="journal article" date="2019" name="Int. J. Syst. Evol. Microbiol.">
        <title>The Global Catalogue of Microorganisms (GCM) 10K type strain sequencing project: providing services to taxonomists for standard genome sequencing and annotation.</title>
        <authorList>
            <consortium name="The Broad Institute Genomics Platform"/>
            <consortium name="The Broad Institute Genome Sequencing Center for Infectious Disease"/>
            <person name="Wu L."/>
            <person name="Ma J."/>
        </authorList>
    </citation>
    <scope>NUCLEOTIDE SEQUENCE [LARGE SCALE GENOMIC DNA]</scope>
    <source>
        <strain evidence="7">CCUG 36956</strain>
    </source>
</reference>
<dbReference type="SUPFAM" id="SSF51569">
    <property type="entry name" value="Aldolase"/>
    <property type="match status" value="1"/>
</dbReference>
<sequence length="210" mass="21568">MLSSSSTALAVIRADRVLTTVTAPDIPDPVGLVSTLVGAGLRAVELTYSTLGVLEAVATAATVADAALGVGGITTREQAEGAIEVGARFLVTPTVRPEIVEVAVAHTIPVIMGAYTPTEVAAAAELGAAAVKIFSARALGPDYVEDLLGPFPHLFLIPAGGVTARNARAYLRAGAIAVGVDTEVITALDVETANWSHVRSRTTRFLRSLV</sequence>
<dbReference type="PANTHER" id="PTHR30246">
    <property type="entry name" value="2-KETO-3-DEOXY-6-PHOSPHOGLUCONATE ALDOLASE"/>
    <property type="match status" value="1"/>
</dbReference>
<evidence type="ECO:0000256" key="2">
    <source>
        <dbReference type="ARBA" id="ARBA00006906"/>
    </source>
</evidence>
<evidence type="ECO:0000313" key="7">
    <source>
        <dbReference type="Proteomes" id="UP001596223"/>
    </source>
</evidence>
<evidence type="ECO:0000256" key="1">
    <source>
        <dbReference type="ARBA" id="ARBA00004761"/>
    </source>
</evidence>
<dbReference type="PANTHER" id="PTHR30246:SF1">
    <property type="entry name" value="2-DEHYDRO-3-DEOXY-6-PHOSPHOGALACTONATE ALDOLASE-RELATED"/>
    <property type="match status" value="1"/>
</dbReference>
<comment type="caution">
    <text evidence="6">The sequence shown here is derived from an EMBL/GenBank/DDBJ whole genome shotgun (WGS) entry which is preliminary data.</text>
</comment>
<keyword evidence="5" id="KW-0119">Carbohydrate metabolism</keyword>
<dbReference type="InterPro" id="IPR013785">
    <property type="entry name" value="Aldolase_TIM"/>
</dbReference>